<evidence type="ECO:0000313" key="3">
    <source>
        <dbReference type="Proteomes" id="UP001372338"/>
    </source>
</evidence>
<evidence type="ECO:0000313" key="2">
    <source>
        <dbReference type="EMBL" id="KAK7281119.1"/>
    </source>
</evidence>
<reference evidence="2 3" key="1">
    <citation type="submission" date="2024-01" db="EMBL/GenBank/DDBJ databases">
        <title>The genomes of 5 underutilized Papilionoideae crops provide insights into root nodulation and disease resistanc.</title>
        <authorList>
            <person name="Yuan L."/>
        </authorList>
    </citation>
    <scope>NUCLEOTIDE SEQUENCE [LARGE SCALE GENOMIC DNA]</scope>
    <source>
        <strain evidence="2">ZHUSHIDOU_FW_LH</strain>
        <tissue evidence="2">Leaf</tissue>
    </source>
</reference>
<accession>A0AAN9FU76</accession>
<dbReference type="InterPro" id="IPR012340">
    <property type="entry name" value="NA-bd_OB-fold"/>
</dbReference>
<name>A0AAN9FU76_CROPI</name>
<dbReference type="CDD" id="cd04480">
    <property type="entry name" value="RPA1_DBD_A_like"/>
    <property type="match status" value="1"/>
</dbReference>
<proteinExistence type="predicted"/>
<organism evidence="2 3">
    <name type="scientific">Crotalaria pallida</name>
    <name type="common">Smooth rattlebox</name>
    <name type="synonym">Crotalaria striata</name>
    <dbReference type="NCBI Taxonomy" id="3830"/>
    <lineage>
        <taxon>Eukaryota</taxon>
        <taxon>Viridiplantae</taxon>
        <taxon>Streptophyta</taxon>
        <taxon>Embryophyta</taxon>
        <taxon>Tracheophyta</taxon>
        <taxon>Spermatophyta</taxon>
        <taxon>Magnoliopsida</taxon>
        <taxon>eudicotyledons</taxon>
        <taxon>Gunneridae</taxon>
        <taxon>Pentapetalae</taxon>
        <taxon>rosids</taxon>
        <taxon>fabids</taxon>
        <taxon>Fabales</taxon>
        <taxon>Fabaceae</taxon>
        <taxon>Papilionoideae</taxon>
        <taxon>50 kb inversion clade</taxon>
        <taxon>genistoids sensu lato</taxon>
        <taxon>core genistoids</taxon>
        <taxon>Crotalarieae</taxon>
        <taxon>Crotalaria</taxon>
    </lineage>
</organism>
<protein>
    <recommendedName>
        <fullName evidence="1">Replication protein A 70 kDa DNA-binding subunit B/D first OB fold domain-containing protein</fullName>
    </recommendedName>
</protein>
<gene>
    <name evidence="2" type="ORF">RIF29_08829</name>
</gene>
<comment type="caution">
    <text evidence="2">The sequence shown here is derived from an EMBL/GenBank/DDBJ whole genome shotgun (WGS) entry which is preliminary data.</text>
</comment>
<feature type="domain" description="Replication protein A 70 kDa DNA-binding subunit B/D first OB fold" evidence="1">
    <location>
        <begin position="24"/>
        <end position="109"/>
    </location>
</feature>
<dbReference type="InterPro" id="IPR003871">
    <property type="entry name" value="RFA1B/D_OB_1st"/>
</dbReference>
<evidence type="ECO:0000259" key="1">
    <source>
        <dbReference type="Pfam" id="PF02721"/>
    </source>
</evidence>
<dbReference type="Proteomes" id="UP001372338">
    <property type="component" value="Unassembled WGS sequence"/>
</dbReference>
<dbReference type="Pfam" id="PF02721">
    <property type="entry name" value="DUF223"/>
    <property type="match status" value="1"/>
</dbReference>
<dbReference type="SUPFAM" id="SSF50249">
    <property type="entry name" value="Nucleic acid-binding proteins"/>
    <property type="match status" value="1"/>
</dbReference>
<sequence length="264" mass="29762">MPHIIERFDDITLSDQVVDLKGSIIRFFVVLMVNDFDEISSMEVVLMDENGSRIHASVIEELVAVCEEKIREGAFSSFRNLKTAPNSDPCKVSPHNFKVIFQHDTVVEEEDYASSLAYGLSFVSLDEFLLRGAEPDHLIGKVVLHVVPCVTCILFNPDIPDALAFRKRMSNYGIIDTNPYVILEGRRTILEDEFMKSFPRRTLAELDNLITLEDLLFPGNMEKLRNKVSSSSLGVCKQDAAKSVGDMFILQTLARLLLNHDHEG</sequence>
<dbReference type="EMBL" id="JAYWIO010000002">
    <property type="protein sequence ID" value="KAK7281119.1"/>
    <property type="molecule type" value="Genomic_DNA"/>
</dbReference>
<dbReference type="AlphaFoldDB" id="A0AAN9FU76"/>
<keyword evidence="3" id="KW-1185">Reference proteome</keyword>
<dbReference type="Gene3D" id="2.40.50.140">
    <property type="entry name" value="Nucleic acid-binding proteins"/>
    <property type="match status" value="1"/>
</dbReference>